<evidence type="ECO:0000313" key="1">
    <source>
        <dbReference type="EMBL" id="MFC4602404.1"/>
    </source>
</evidence>
<dbReference type="InterPro" id="IPR005152">
    <property type="entry name" value="Lipase_secreted"/>
</dbReference>
<sequence length="406" mass="41612">MIVRHTRRADGPARAVSRLAAAVFAVLAVTLTFLPVAQAQPTVPRPDPDPFYAAPADLGARANGDVLRFRPVDVSRYGNADGWQILYRSTNSTGGPIAAVTTVLVPRGGVDRPLVSYQAIINALGTDCGPSHTLFTGGLQEAPVLPLLLTRGWAVALPDHLGPNSAYGAARLGGQVTLDGIRAATRLPQAGLGRSPVGLVGYSGGGMASAWAGALAPTYAPELPIVGVAAGGVPANLNELANGLGTAPHPLFGLAFAATLGLEREYPNRIPVSADLSPEGIALRDQIANDCSQEIIDAGANRSALQVAKNPAQVESAAARSVFNENSVEFYPGAPSAPVHLWQGGADVLAPAESVAATARKWCDAGTRVDLVVLPGDHGPASIEGVPGTLAWLDGRFAGVPAPTNC</sequence>
<dbReference type="RefSeq" id="WP_378413520.1">
    <property type="nucleotide sequence ID" value="NZ_JBHSFO010000001.1"/>
</dbReference>
<dbReference type="PIRSF" id="PIRSF029171">
    <property type="entry name" value="Esterase_LipA"/>
    <property type="match status" value="1"/>
</dbReference>
<reference evidence="2" key="1">
    <citation type="journal article" date="2019" name="Int. J. Syst. Evol. Microbiol.">
        <title>The Global Catalogue of Microorganisms (GCM) 10K type strain sequencing project: providing services to taxonomists for standard genome sequencing and annotation.</title>
        <authorList>
            <consortium name="The Broad Institute Genomics Platform"/>
            <consortium name="The Broad Institute Genome Sequencing Center for Infectious Disease"/>
            <person name="Wu L."/>
            <person name="Ma J."/>
        </authorList>
    </citation>
    <scope>NUCLEOTIDE SEQUENCE [LARGE SCALE GENOMIC DNA]</scope>
    <source>
        <strain evidence="2">CCUG 54520</strain>
    </source>
</reference>
<gene>
    <name evidence="1" type="ORF">ACFO6S_01715</name>
</gene>
<dbReference type="PANTHER" id="PTHR34853:SF1">
    <property type="entry name" value="LIPASE 5"/>
    <property type="match status" value="1"/>
</dbReference>
<proteinExistence type="predicted"/>
<dbReference type="EMBL" id="JBHSFO010000001">
    <property type="protein sequence ID" value="MFC4602404.1"/>
    <property type="molecule type" value="Genomic_DNA"/>
</dbReference>
<protein>
    <submittedName>
        <fullName evidence="1">Lipase family protein</fullName>
    </submittedName>
</protein>
<dbReference type="Proteomes" id="UP001595914">
    <property type="component" value="Unassembled WGS sequence"/>
</dbReference>
<dbReference type="InterPro" id="IPR029058">
    <property type="entry name" value="AB_hydrolase_fold"/>
</dbReference>
<dbReference type="SUPFAM" id="SSF53474">
    <property type="entry name" value="alpha/beta-Hydrolases"/>
    <property type="match status" value="1"/>
</dbReference>
<dbReference type="Gene3D" id="3.40.50.1820">
    <property type="entry name" value="alpha/beta hydrolase"/>
    <property type="match status" value="1"/>
</dbReference>
<accession>A0ABV9FME1</accession>
<dbReference type="PANTHER" id="PTHR34853">
    <property type="match status" value="1"/>
</dbReference>
<keyword evidence="2" id="KW-1185">Reference proteome</keyword>
<comment type="caution">
    <text evidence="1">The sequence shown here is derived from an EMBL/GenBank/DDBJ whole genome shotgun (WGS) entry which is preliminary data.</text>
</comment>
<name>A0ABV9FME1_9NOCA</name>
<organism evidence="1 2">
    <name type="scientific">Rhodococcus kronopolitis</name>
    <dbReference type="NCBI Taxonomy" id="1460226"/>
    <lineage>
        <taxon>Bacteria</taxon>
        <taxon>Bacillati</taxon>
        <taxon>Actinomycetota</taxon>
        <taxon>Actinomycetes</taxon>
        <taxon>Mycobacteriales</taxon>
        <taxon>Nocardiaceae</taxon>
        <taxon>Rhodococcus</taxon>
    </lineage>
</organism>
<dbReference type="Pfam" id="PF03583">
    <property type="entry name" value="LIP"/>
    <property type="match status" value="1"/>
</dbReference>
<evidence type="ECO:0000313" key="2">
    <source>
        <dbReference type="Proteomes" id="UP001595914"/>
    </source>
</evidence>
<dbReference type="Gene3D" id="1.10.260.130">
    <property type="match status" value="1"/>
</dbReference>